<gene>
    <name evidence="3" type="ORF">CKAN_00872400</name>
</gene>
<keyword evidence="4" id="KW-1185">Reference proteome</keyword>
<protein>
    <submittedName>
        <fullName evidence="3">Zerumbone synthase-like protein</fullName>
    </submittedName>
</protein>
<evidence type="ECO:0000256" key="1">
    <source>
        <dbReference type="ARBA" id="ARBA00006484"/>
    </source>
</evidence>
<dbReference type="PANTHER" id="PTHR43180:SF55">
    <property type="entry name" value="ALCOHOL DEHYDROGENASE-LIKE PROTEIN"/>
    <property type="match status" value="1"/>
</dbReference>
<dbReference type="FunFam" id="3.40.50.720:FF:000084">
    <property type="entry name" value="Short-chain dehydrogenase reductase"/>
    <property type="match status" value="1"/>
</dbReference>
<comment type="similarity">
    <text evidence="1">Belongs to the short-chain dehydrogenases/reductases (SDR) family.</text>
</comment>
<dbReference type="PANTHER" id="PTHR43180">
    <property type="entry name" value="3-OXOACYL-(ACYL-CARRIER-PROTEIN) REDUCTASE (AFU_ORTHOLOGUE AFUA_6G11210)"/>
    <property type="match status" value="1"/>
</dbReference>
<dbReference type="PRINTS" id="PR00080">
    <property type="entry name" value="SDRFAMILY"/>
</dbReference>
<sequence>MQWKGRLTSSLHKLHFVTINTGVRDSGHTLLLPSFPPLPSSTSTTEKITSPASNILPFSTGTTHREMLRLAVRKRFLIDLRGKVGNVFENRVGFCSTTGTSGRRLEGKVAIITGGASGLGKASAQEFIQQGAKVMIADVNKNTGLQTAEELGPHACFFHCDVTIEHQVADAVDFALLKHGRLDIMYNNAGIPGPSVPPSIVDLDLHEFDRVMKVNVRGTIAGIKHAARVMIPASKGCILCTASISGIMGGLGPHPYTVSKFAIPGIVKSAASELCRHGVRINCISPFAVPTPLVLDQLSAFYPGVGPNLLSDMVGGLGTLGGTSCDEADVARAALYLASDEAKYVTGHNLVIDGGFTCFKRLDFPAPRLVDQ</sequence>
<dbReference type="InterPro" id="IPR036291">
    <property type="entry name" value="NAD(P)-bd_dom_sf"/>
</dbReference>
<dbReference type="GO" id="GO:0016491">
    <property type="term" value="F:oxidoreductase activity"/>
    <property type="evidence" value="ECO:0007669"/>
    <property type="project" value="UniProtKB-KW"/>
</dbReference>
<dbReference type="STRING" id="337451.A0A443NNQ1"/>
<evidence type="ECO:0000313" key="3">
    <source>
        <dbReference type="EMBL" id="RWR80106.1"/>
    </source>
</evidence>
<dbReference type="Pfam" id="PF13561">
    <property type="entry name" value="adh_short_C2"/>
    <property type="match status" value="1"/>
</dbReference>
<dbReference type="InterPro" id="IPR002347">
    <property type="entry name" value="SDR_fam"/>
</dbReference>
<evidence type="ECO:0000256" key="2">
    <source>
        <dbReference type="ARBA" id="ARBA00023002"/>
    </source>
</evidence>
<proteinExistence type="inferred from homology"/>
<dbReference type="AlphaFoldDB" id="A0A443NNQ1"/>
<dbReference type="SUPFAM" id="SSF51735">
    <property type="entry name" value="NAD(P)-binding Rossmann-fold domains"/>
    <property type="match status" value="1"/>
</dbReference>
<dbReference type="Gene3D" id="3.40.50.720">
    <property type="entry name" value="NAD(P)-binding Rossmann-like Domain"/>
    <property type="match status" value="1"/>
</dbReference>
<dbReference type="Proteomes" id="UP000283530">
    <property type="component" value="Unassembled WGS sequence"/>
</dbReference>
<evidence type="ECO:0000313" key="4">
    <source>
        <dbReference type="Proteomes" id="UP000283530"/>
    </source>
</evidence>
<organism evidence="3 4">
    <name type="scientific">Cinnamomum micranthum f. kanehirae</name>
    <dbReference type="NCBI Taxonomy" id="337451"/>
    <lineage>
        <taxon>Eukaryota</taxon>
        <taxon>Viridiplantae</taxon>
        <taxon>Streptophyta</taxon>
        <taxon>Embryophyta</taxon>
        <taxon>Tracheophyta</taxon>
        <taxon>Spermatophyta</taxon>
        <taxon>Magnoliopsida</taxon>
        <taxon>Magnoliidae</taxon>
        <taxon>Laurales</taxon>
        <taxon>Lauraceae</taxon>
        <taxon>Cinnamomum</taxon>
    </lineage>
</organism>
<name>A0A443NNQ1_9MAGN</name>
<dbReference type="PRINTS" id="PR00081">
    <property type="entry name" value="GDHRDH"/>
</dbReference>
<comment type="caution">
    <text evidence="3">The sequence shown here is derived from an EMBL/GenBank/DDBJ whole genome shotgun (WGS) entry which is preliminary data.</text>
</comment>
<dbReference type="OrthoDB" id="294295at2759"/>
<reference evidence="3 4" key="1">
    <citation type="journal article" date="2019" name="Nat. Plants">
        <title>Stout camphor tree genome fills gaps in understanding of flowering plant genome evolution.</title>
        <authorList>
            <person name="Chaw S.M."/>
            <person name="Liu Y.C."/>
            <person name="Wu Y.W."/>
            <person name="Wang H.Y."/>
            <person name="Lin C.I."/>
            <person name="Wu C.S."/>
            <person name="Ke H.M."/>
            <person name="Chang L.Y."/>
            <person name="Hsu C.Y."/>
            <person name="Yang H.T."/>
            <person name="Sudianto E."/>
            <person name="Hsu M.H."/>
            <person name="Wu K.P."/>
            <person name="Wang L.N."/>
            <person name="Leebens-Mack J.H."/>
            <person name="Tsai I.J."/>
        </authorList>
    </citation>
    <scope>NUCLEOTIDE SEQUENCE [LARGE SCALE GENOMIC DNA]</scope>
    <source>
        <strain evidence="4">cv. Chaw 1501</strain>
        <tissue evidence="3">Young leaves</tissue>
    </source>
</reference>
<accession>A0A443NNQ1</accession>
<dbReference type="EMBL" id="QPKB01000003">
    <property type="protein sequence ID" value="RWR80106.1"/>
    <property type="molecule type" value="Genomic_DNA"/>
</dbReference>
<keyword evidence="2" id="KW-0560">Oxidoreductase</keyword>